<dbReference type="GO" id="GO:0006520">
    <property type="term" value="P:amino acid metabolic process"/>
    <property type="evidence" value="ECO:0007669"/>
    <property type="project" value="UniProtKB-ARBA"/>
</dbReference>
<dbReference type="AlphaFoldDB" id="A0A4P9XGI2"/>
<proteinExistence type="predicted"/>
<dbReference type="Proteomes" id="UP000271241">
    <property type="component" value="Unassembled WGS sequence"/>
</dbReference>
<dbReference type="PANTHER" id="PTHR31131:SF6">
    <property type="entry name" value="CASTOR ACT DOMAIN-CONTAINING PROTEIN"/>
    <property type="match status" value="1"/>
</dbReference>
<dbReference type="PANTHER" id="PTHR31131">
    <property type="entry name" value="CHROMOSOME 1, WHOLE GENOME SHOTGUN SEQUENCE"/>
    <property type="match status" value="1"/>
</dbReference>
<dbReference type="Pfam" id="PF13840">
    <property type="entry name" value="ACT_7"/>
    <property type="match status" value="2"/>
</dbReference>
<feature type="domain" description="CASTOR ACT" evidence="1">
    <location>
        <begin position="290"/>
        <end position="350"/>
    </location>
</feature>
<evidence type="ECO:0000313" key="3">
    <source>
        <dbReference type="Proteomes" id="UP000271241"/>
    </source>
</evidence>
<accession>A0A4P9XGI2</accession>
<dbReference type="OrthoDB" id="58529at2759"/>
<dbReference type="GO" id="GO:0046394">
    <property type="term" value="P:carboxylic acid biosynthetic process"/>
    <property type="evidence" value="ECO:0007669"/>
    <property type="project" value="UniProtKB-ARBA"/>
</dbReference>
<feature type="domain" description="CASTOR ACT" evidence="1">
    <location>
        <begin position="79"/>
        <end position="140"/>
    </location>
</feature>
<dbReference type="InterPro" id="IPR051719">
    <property type="entry name" value="CASTOR_mTORC1"/>
</dbReference>
<organism evidence="2 3">
    <name type="scientific">Thamnocephalis sphaerospora</name>
    <dbReference type="NCBI Taxonomy" id="78915"/>
    <lineage>
        <taxon>Eukaryota</taxon>
        <taxon>Fungi</taxon>
        <taxon>Fungi incertae sedis</taxon>
        <taxon>Zoopagomycota</taxon>
        <taxon>Zoopagomycotina</taxon>
        <taxon>Zoopagomycetes</taxon>
        <taxon>Zoopagales</taxon>
        <taxon>Sigmoideomycetaceae</taxon>
        <taxon>Thamnocephalis</taxon>
    </lineage>
</organism>
<dbReference type="EMBL" id="KZ993520">
    <property type="protein sequence ID" value="RKP04698.1"/>
    <property type="molecule type" value="Genomic_DNA"/>
</dbReference>
<dbReference type="InterPro" id="IPR045865">
    <property type="entry name" value="ACT-like_dom_sf"/>
</dbReference>
<dbReference type="SUPFAM" id="SSF55021">
    <property type="entry name" value="ACT-like"/>
    <property type="match status" value="2"/>
</dbReference>
<dbReference type="Gene3D" id="3.30.2130.10">
    <property type="entry name" value="VC0802-like"/>
    <property type="match status" value="2"/>
</dbReference>
<name>A0A4P9XGI2_9FUNG</name>
<keyword evidence="3" id="KW-1185">Reference proteome</keyword>
<gene>
    <name evidence="2" type="ORF">THASP1DRAFT_33502</name>
</gene>
<dbReference type="InterPro" id="IPR027795">
    <property type="entry name" value="CASTOR_ACT_dom"/>
</dbReference>
<evidence type="ECO:0000313" key="2">
    <source>
        <dbReference type="EMBL" id="RKP04698.1"/>
    </source>
</evidence>
<sequence length="378" mass="41878">MSIYILPARVQVLSLPPSQRASLTHAIAKNVFFPPRRDTFFSYTENPSEISIVAEVATVERDFRAVSSCPASQFIIEPDVLRVLEIDAAVGLDNAGQRIIDVSAPLARAGISIFYLSTYQTDYVLVKERRLWQVVQTLQEHGFTFADLDTVEIPAESPSALLPSAPLFVTNDDYTVDADGEADRLAALASGGAPTQTADSQAQVMADMRSRCPKTVLSHHLSMVGLNRDHKDAWAMQVLQLLFYPELSKHTRSGRRFVSYTVTGDGVSLVTDSEVLAEFDEHLINCSQTPTTLRLVQVQLASLGYDRYGIVYSMSETLRSHGINLLYLSTHDTANIIVNDVDLSRTCETLGVNEERDVEQNGNEYSHYGMPRQSMCAH</sequence>
<protein>
    <recommendedName>
        <fullName evidence="1">CASTOR ACT domain-containing protein</fullName>
    </recommendedName>
</protein>
<evidence type="ECO:0000259" key="1">
    <source>
        <dbReference type="Pfam" id="PF13840"/>
    </source>
</evidence>
<reference evidence="3" key="1">
    <citation type="journal article" date="2018" name="Nat. Microbiol.">
        <title>Leveraging single-cell genomics to expand the fungal tree of life.</title>
        <authorList>
            <person name="Ahrendt S.R."/>
            <person name="Quandt C.A."/>
            <person name="Ciobanu D."/>
            <person name="Clum A."/>
            <person name="Salamov A."/>
            <person name="Andreopoulos B."/>
            <person name="Cheng J.F."/>
            <person name="Woyke T."/>
            <person name="Pelin A."/>
            <person name="Henrissat B."/>
            <person name="Reynolds N.K."/>
            <person name="Benny G.L."/>
            <person name="Smith M.E."/>
            <person name="James T.Y."/>
            <person name="Grigoriev I.V."/>
        </authorList>
    </citation>
    <scope>NUCLEOTIDE SEQUENCE [LARGE SCALE GENOMIC DNA]</scope>
    <source>
        <strain evidence="3">RSA 1356</strain>
    </source>
</reference>